<dbReference type="PROSITE" id="PS51340">
    <property type="entry name" value="MOSC"/>
    <property type="match status" value="1"/>
</dbReference>
<dbReference type="SUPFAM" id="SSF50800">
    <property type="entry name" value="PK beta-barrel domain-like"/>
    <property type="match status" value="1"/>
</dbReference>
<dbReference type="InterPro" id="IPR011037">
    <property type="entry name" value="Pyrv_Knase-like_insert_dom_sf"/>
</dbReference>
<dbReference type="Pfam" id="PF03473">
    <property type="entry name" value="MOSC"/>
    <property type="match status" value="1"/>
</dbReference>
<sequence length="210" mass="23915">MQIISTNIGKPTPINWNGQQTTTGIFKYPVSQSLLLEGESVAGDTISDRKVHGGVFKACYLFSADHYPYWKEKYPELDWNWGMFGENLTIEGLDETKIRIGSIYKLGSALIQITQPREPCFKLGIKFGTQEILKQFIDHGFPGTYVKVLEVGEVKNGDTLELVKESESTLTIQQFYKLLFSRTKDVELLKLAINNDALPLKKREKLKRHI</sequence>
<feature type="domain" description="MOSC" evidence="1">
    <location>
        <begin position="28"/>
        <end position="163"/>
    </location>
</feature>
<gene>
    <name evidence="2" type="ORF">DKG77_16170</name>
</gene>
<dbReference type="GO" id="GO:0030151">
    <property type="term" value="F:molybdenum ion binding"/>
    <property type="evidence" value="ECO:0007669"/>
    <property type="project" value="InterPro"/>
</dbReference>
<comment type="caution">
    <text evidence="2">The sequence shown here is derived from an EMBL/GenBank/DDBJ whole genome shotgun (WGS) entry which is preliminary data.</text>
</comment>
<dbReference type="OrthoDB" id="9786134at2"/>
<dbReference type="AlphaFoldDB" id="A0A316KSP0"/>
<dbReference type="GO" id="GO:0003824">
    <property type="term" value="F:catalytic activity"/>
    <property type="evidence" value="ECO:0007669"/>
    <property type="project" value="InterPro"/>
</dbReference>
<keyword evidence="3" id="KW-1185">Reference proteome</keyword>
<dbReference type="RefSeq" id="WP_109665495.1">
    <property type="nucleotide sequence ID" value="NZ_QGEG01000006.1"/>
</dbReference>
<evidence type="ECO:0000313" key="2">
    <source>
        <dbReference type="EMBL" id="PWL37307.1"/>
    </source>
</evidence>
<evidence type="ECO:0000313" key="3">
    <source>
        <dbReference type="Proteomes" id="UP000245762"/>
    </source>
</evidence>
<dbReference type="Proteomes" id="UP000245762">
    <property type="component" value="Unassembled WGS sequence"/>
</dbReference>
<dbReference type="PANTHER" id="PTHR30212">
    <property type="entry name" value="PROTEIN YIIM"/>
    <property type="match status" value="1"/>
</dbReference>
<dbReference type="EMBL" id="QGEG01000006">
    <property type="protein sequence ID" value="PWL37307.1"/>
    <property type="molecule type" value="Genomic_DNA"/>
</dbReference>
<protein>
    <submittedName>
        <fullName evidence="2">MOSC domain-containing protein</fullName>
    </submittedName>
</protein>
<dbReference type="Gene3D" id="2.40.33.20">
    <property type="entry name" value="PK beta-barrel domain-like"/>
    <property type="match status" value="1"/>
</dbReference>
<proteinExistence type="predicted"/>
<dbReference type="PANTHER" id="PTHR30212:SF2">
    <property type="entry name" value="PROTEIN YIIM"/>
    <property type="match status" value="1"/>
</dbReference>
<evidence type="ECO:0000259" key="1">
    <source>
        <dbReference type="PROSITE" id="PS51340"/>
    </source>
</evidence>
<accession>A0A316KSP0</accession>
<dbReference type="InterPro" id="IPR005302">
    <property type="entry name" value="MoCF_Sase_C"/>
</dbReference>
<dbReference type="GO" id="GO:0030170">
    <property type="term" value="F:pyridoxal phosphate binding"/>
    <property type="evidence" value="ECO:0007669"/>
    <property type="project" value="InterPro"/>
</dbReference>
<reference evidence="2 3" key="1">
    <citation type="submission" date="2018-05" db="EMBL/GenBank/DDBJ databases">
        <title>Complete genome sequence of Flagellimonas aquimarina ECD12 isolated from seaweed Ecklonia cava.</title>
        <authorList>
            <person name="Choi S."/>
            <person name="Seong C."/>
        </authorList>
    </citation>
    <scope>NUCLEOTIDE SEQUENCE [LARGE SCALE GENOMIC DNA]</scope>
    <source>
        <strain evidence="2 3">ECD12</strain>
    </source>
</reference>
<organism evidence="2 3">
    <name type="scientific">Flagellimonas aquimarina</name>
    <dbReference type="NCBI Taxonomy" id="2201895"/>
    <lineage>
        <taxon>Bacteria</taxon>
        <taxon>Pseudomonadati</taxon>
        <taxon>Bacteroidota</taxon>
        <taxon>Flavobacteriia</taxon>
        <taxon>Flavobacteriales</taxon>
        <taxon>Flavobacteriaceae</taxon>
        <taxon>Flagellimonas</taxon>
    </lineage>
</organism>
<dbReference type="InterPro" id="IPR052353">
    <property type="entry name" value="Benzoxazolinone_Detox_Enz"/>
</dbReference>
<name>A0A316KSP0_9FLAO</name>